<comment type="caution">
    <text evidence="1">The sequence shown here is derived from an EMBL/GenBank/DDBJ whole genome shotgun (WGS) entry which is preliminary data.</text>
</comment>
<dbReference type="Proteomes" id="UP000887013">
    <property type="component" value="Unassembled WGS sequence"/>
</dbReference>
<proteinExistence type="predicted"/>
<gene>
    <name evidence="1" type="ORF">NPIL_207391</name>
</gene>
<name>A0A8X6UV37_NEPPI</name>
<dbReference type="AlphaFoldDB" id="A0A8X6UV37"/>
<organism evidence="1 2">
    <name type="scientific">Nephila pilipes</name>
    <name type="common">Giant wood spider</name>
    <name type="synonym">Nephila maculata</name>
    <dbReference type="NCBI Taxonomy" id="299642"/>
    <lineage>
        <taxon>Eukaryota</taxon>
        <taxon>Metazoa</taxon>
        <taxon>Ecdysozoa</taxon>
        <taxon>Arthropoda</taxon>
        <taxon>Chelicerata</taxon>
        <taxon>Arachnida</taxon>
        <taxon>Araneae</taxon>
        <taxon>Araneomorphae</taxon>
        <taxon>Entelegynae</taxon>
        <taxon>Araneoidea</taxon>
        <taxon>Nephilidae</taxon>
        <taxon>Nephila</taxon>
    </lineage>
</organism>
<accession>A0A8X6UV37</accession>
<evidence type="ECO:0000313" key="1">
    <source>
        <dbReference type="EMBL" id="GFU46312.1"/>
    </source>
</evidence>
<sequence>MKYPTAIFDNLCVRLRGILGRTILHYYGTCYDNAFSTQLVAHISGTPIITEGQEQWARRRCCQLVRCHLGMEMSSGGYQRMCIPTQQRWFVGPKISSHDLATRESQRFVLVAAFHCLHSSTGVDLCNDWRSPVTPASQKEARDDGHILKFTYKEF</sequence>
<evidence type="ECO:0000313" key="2">
    <source>
        <dbReference type="Proteomes" id="UP000887013"/>
    </source>
</evidence>
<dbReference type="EMBL" id="BMAW01086162">
    <property type="protein sequence ID" value="GFU46312.1"/>
    <property type="molecule type" value="Genomic_DNA"/>
</dbReference>
<reference evidence="1" key="1">
    <citation type="submission" date="2020-08" db="EMBL/GenBank/DDBJ databases">
        <title>Multicomponent nature underlies the extraordinary mechanical properties of spider dragline silk.</title>
        <authorList>
            <person name="Kono N."/>
            <person name="Nakamura H."/>
            <person name="Mori M."/>
            <person name="Yoshida Y."/>
            <person name="Ohtoshi R."/>
            <person name="Malay A.D."/>
            <person name="Moran D.A.P."/>
            <person name="Tomita M."/>
            <person name="Numata K."/>
            <person name="Arakawa K."/>
        </authorList>
    </citation>
    <scope>NUCLEOTIDE SEQUENCE</scope>
</reference>
<keyword evidence="2" id="KW-1185">Reference proteome</keyword>
<protein>
    <submittedName>
        <fullName evidence="1">Uncharacterized protein</fullName>
    </submittedName>
</protein>